<keyword evidence="1" id="KW-0472">Membrane</keyword>
<evidence type="ECO:0000313" key="3">
    <source>
        <dbReference type="EMBL" id="NYD43289.1"/>
    </source>
</evidence>
<keyword evidence="1" id="KW-0812">Transmembrane</keyword>
<dbReference type="GO" id="GO:0009231">
    <property type="term" value="P:riboflavin biosynthetic process"/>
    <property type="evidence" value="ECO:0007669"/>
    <property type="project" value="InterPro"/>
</dbReference>
<gene>
    <name evidence="3" type="ORF">BJZ21_003372</name>
</gene>
<reference evidence="3 4" key="1">
    <citation type="submission" date="2020-07" db="EMBL/GenBank/DDBJ databases">
        <title>Sequencing the genomes of 1000 actinobacteria strains.</title>
        <authorList>
            <person name="Klenk H.-P."/>
        </authorList>
    </citation>
    <scope>NUCLEOTIDE SEQUENCE [LARGE SCALE GENOMIC DNA]</scope>
    <source>
        <strain evidence="3 4">DSM 21350</strain>
    </source>
</reference>
<dbReference type="PANTHER" id="PTHR38011">
    <property type="entry name" value="DIHYDROFOLATE REDUCTASE FAMILY PROTEIN (AFU_ORTHOLOGUE AFUA_8G06820)"/>
    <property type="match status" value="1"/>
</dbReference>
<organism evidence="3 4">
    <name type="scientific">Nocardioides panaciterrulae</name>
    <dbReference type="NCBI Taxonomy" id="661492"/>
    <lineage>
        <taxon>Bacteria</taxon>
        <taxon>Bacillati</taxon>
        <taxon>Actinomycetota</taxon>
        <taxon>Actinomycetes</taxon>
        <taxon>Propionibacteriales</taxon>
        <taxon>Nocardioidaceae</taxon>
        <taxon>Nocardioides</taxon>
    </lineage>
</organism>
<proteinExistence type="predicted"/>
<evidence type="ECO:0000256" key="1">
    <source>
        <dbReference type="SAM" id="Phobius"/>
    </source>
</evidence>
<dbReference type="InterPro" id="IPR002734">
    <property type="entry name" value="RibDG_C"/>
</dbReference>
<dbReference type="RefSeq" id="WP_179664825.1">
    <property type="nucleotide sequence ID" value="NZ_JACCBG010000001.1"/>
</dbReference>
<dbReference type="PANTHER" id="PTHR38011:SF11">
    <property type="entry name" value="2,5-DIAMINO-6-RIBOSYLAMINO-4(3H)-PYRIMIDINONE 5'-PHOSPHATE REDUCTASE"/>
    <property type="match status" value="1"/>
</dbReference>
<feature type="transmembrane region" description="Helical" evidence="1">
    <location>
        <begin position="38"/>
        <end position="59"/>
    </location>
</feature>
<evidence type="ECO:0000313" key="4">
    <source>
        <dbReference type="Proteomes" id="UP000535511"/>
    </source>
</evidence>
<dbReference type="AlphaFoldDB" id="A0A7Y9E8X9"/>
<dbReference type="Gene3D" id="3.40.430.10">
    <property type="entry name" value="Dihydrofolate Reductase, subunit A"/>
    <property type="match status" value="1"/>
</dbReference>
<sequence length="183" mass="19780">MTRTTYYTAATLDGFLADEHDSLDWLFKQHIDEAGPMAYGPFIAGIGALVMGATTYAWIRAHHVDRGEAWPYPMPTWVLTHRDPAPVEGADIRFARGDVRPVHAAMVAAAGGKDLWVVGGGDLAADFAEAGLLDELCVQLAPVTLGAGRPLLPRPFDLRLTEVARNGDFACVRYDVGGPYRGD</sequence>
<dbReference type="InterPro" id="IPR050765">
    <property type="entry name" value="Riboflavin_Biosynth_HTPR"/>
</dbReference>
<accession>A0A7Y9E8X9</accession>
<evidence type="ECO:0000259" key="2">
    <source>
        <dbReference type="Pfam" id="PF01872"/>
    </source>
</evidence>
<dbReference type="SUPFAM" id="SSF53597">
    <property type="entry name" value="Dihydrofolate reductase-like"/>
    <property type="match status" value="1"/>
</dbReference>
<name>A0A7Y9E8X9_9ACTN</name>
<protein>
    <submittedName>
        <fullName evidence="3">Dihydrofolate reductase</fullName>
    </submittedName>
</protein>
<dbReference type="GO" id="GO:0008703">
    <property type="term" value="F:5-amino-6-(5-phosphoribosylamino)uracil reductase activity"/>
    <property type="evidence" value="ECO:0007669"/>
    <property type="project" value="InterPro"/>
</dbReference>
<keyword evidence="1" id="KW-1133">Transmembrane helix</keyword>
<dbReference type="Pfam" id="PF01872">
    <property type="entry name" value="RibD_C"/>
    <property type="match status" value="1"/>
</dbReference>
<feature type="domain" description="Bacterial bifunctional deaminase-reductase C-terminal" evidence="2">
    <location>
        <begin position="73"/>
        <end position="155"/>
    </location>
</feature>
<dbReference type="InterPro" id="IPR024072">
    <property type="entry name" value="DHFR-like_dom_sf"/>
</dbReference>
<dbReference type="EMBL" id="JACCBG010000001">
    <property type="protein sequence ID" value="NYD43289.1"/>
    <property type="molecule type" value="Genomic_DNA"/>
</dbReference>
<comment type="caution">
    <text evidence="3">The sequence shown here is derived from an EMBL/GenBank/DDBJ whole genome shotgun (WGS) entry which is preliminary data.</text>
</comment>
<dbReference type="Proteomes" id="UP000535511">
    <property type="component" value="Unassembled WGS sequence"/>
</dbReference>
<keyword evidence="4" id="KW-1185">Reference proteome</keyword>